<dbReference type="EMBL" id="LBVU01000004">
    <property type="protein sequence ID" value="KKQ91791.1"/>
    <property type="molecule type" value="Genomic_DNA"/>
</dbReference>
<sequence>MRKSNQVGAHFDKIANSYDLYKKNNQYYYDNLKILLASFIHSKSKVLEIGCGTGDLIASLKPEYGMGFDISNKMIAIAKRKHRNIHFSTHWPKQKFDYIFMSDVVEHLEYPDETFRKISKLMNCKSIFICTMANPKLEPILMIAEKMKLKMPEGPHYRIKYKDLRSMIEDSGMEIREHNFKLLIPIKIPLITYFANKYLERFFRKYAFIEYFTATKS</sequence>
<dbReference type="CDD" id="cd02440">
    <property type="entry name" value="AdoMet_MTases"/>
    <property type="match status" value="1"/>
</dbReference>
<dbReference type="SUPFAM" id="SSF53335">
    <property type="entry name" value="S-adenosyl-L-methionine-dependent methyltransferases"/>
    <property type="match status" value="1"/>
</dbReference>
<dbReference type="Pfam" id="PF13489">
    <property type="entry name" value="Methyltransf_23"/>
    <property type="match status" value="1"/>
</dbReference>
<dbReference type="Proteomes" id="UP000034774">
    <property type="component" value="Unassembled WGS sequence"/>
</dbReference>
<dbReference type="PANTHER" id="PTHR43861">
    <property type="entry name" value="TRANS-ACONITATE 2-METHYLTRANSFERASE-RELATED"/>
    <property type="match status" value="1"/>
</dbReference>
<evidence type="ECO:0000313" key="1">
    <source>
        <dbReference type="EMBL" id="KKQ91791.1"/>
    </source>
</evidence>
<dbReference type="GO" id="GO:0032259">
    <property type="term" value="P:methylation"/>
    <property type="evidence" value="ECO:0007669"/>
    <property type="project" value="UniProtKB-KW"/>
</dbReference>
<comment type="caution">
    <text evidence="1">The sequence shown here is derived from an EMBL/GenBank/DDBJ whole genome shotgun (WGS) entry which is preliminary data.</text>
</comment>
<keyword evidence="1" id="KW-0808">Transferase</keyword>
<keyword evidence="1" id="KW-0489">Methyltransferase</keyword>
<organism evidence="1 2">
    <name type="scientific">Candidatus Woesebacteria bacterium GW2011_GWB1_39_10</name>
    <dbReference type="NCBI Taxonomy" id="1618572"/>
    <lineage>
        <taxon>Bacteria</taxon>
        <taxon>Candidatus Woeseibacteriota</taxon>
    </lineage>
</organism>
<reference evidence="1 2" key="1">
    <citation type="journal article" date="2015" name="Nature">
        <title>rRNA introns, odd ribosomes, and small enigmatic genomes across a large radiation of phyla.</title>
        <authorList>
            <person name="Brown C.T."/>
            <person name="Hug L.A."/>
            <person name="Thomas B.C."/>
            <person name="Sharon I."/>
            <person name="Castelle C.J."/>
            <person name="Singh A."/>
            <person name="Wilkins M.J."/>
            <person name="Williams K.H."/>
            <person name="Banfield J.F."/>
        </authorList>
    </citation>
    <scope>NUCLEOTIDE SEQUENCE [LARGE SCALE GENOMIC DNA]</scope>
</reference>
<evidence type="ECO:0000313" key="2">
    <source>
        <dbReference type="Proteomes" id="UP000034774"/>
    </source>
</evidence>
<dbReference type="Gene3D" id="3.40.50.150">
    <property type="entry name" value="Vaccinia Virus protein VP39"/>
    <property type="match status" value="1"/>
</dbReference>
<dbReference type="AlphaFoldDB" id="A0A0G0PR07"/>
<name>A0A0G0PR07_9BACT</name>
<accession>A0A0G0PR07</accession>
<gene>
    <name evidence="1" type="ORF">UT17_C0004G0139</name>
</gene>
<dbReference type="GO" id="GO:0008168">
    <property type="term" value="F:methyltransferase activity"/>
    <property type="evidence" value="ECO:0007669"/>
    <property type="project" value="UniProtKB-KW"/>
</dbReference>
<dbReference type="InterPro" id="IPR029063">
    <property type="entry name" value="SAM-dependent_MTases_sf"/>
</dbReference>
<protein>
    <submittedName>
        <fullName evidence="1">Methyltransferase type 12</fullName>
    </submittedName>
</protein>
<dbReference type="STRING" id="1618572.UT17_C0004G0139"/>
<proteinExistence type="predicted"/>